<keyword evidence="6" id="KW-0812">Transmembrane</keyword>
<reference evidence="9" key="1">
    <citation type="submission" date="2022-05" db="EMBL/GenBank/DDBJ databases">
        <authorList>
            <person name="Cao W."/>
            <person name="Jia N."/>
            <person name="Lam T.T.-Y."/>
            <person name="Ni X."/>
            <person name="Liu J."/>
        </authorList>
    </citation>
    <scope>NUCLEOTIDE SEQUENCE</scope>
    <source>
        <strain evidence="9">TIGMIC 5</strain>
    </source>
</reference>
<accession>A0A9E7V293</accession>
<dbReference type="Pfam" id="PF00974">
    <property type="entry name" value="Rhabdo_glycop_FD"/>
    <property type="match status" value="1"/>
</dbReference>
<proteinExistence type="predicted"/>
<feature type="domain" description="Spike glycoprotein G central" evidence="8">
    <location>
        <begin position="269"/>
        <end position="387"/>
    </location>
</feature>
<keyword evidence="2" id="KW-0732">Signal</keyword>
<evidence type="ECO:0000256" key="3">
    <source>
        <dbReference type="ARBA" id="ARBA00022844"/>
    </source>
</evidence>
<evidence type="ECO:0000256" key="4">
    <source>
        <dbReference type="ARBA" id="ARBA00023136"/>
    </source>
</evidence>
<feature type="transmembrane region" description="Helical" evidence="6">
    <location>
        <begin position="460"/>
        <end position="482"/>
    </location>
</feature>
<dbReference type="Pfam" id="PF24833">
    <property type="entry name" value="Rhabdo_glycop_CD"/>
    <property type="match status" value="1"/>
</dbReference>
<evidence type="ECO:0000256" key="5">
    <source>
        <dbReference type="ARBA" id="ARBA00023180"/>
    </source>
</evidence>
<name>A0A9E7V293_9RHAB</name>
<dbReference type="InterPro" id="IPR055447">
    <property type="entry name" value="Rhabdo_glycop_CD"/>
</dbReference>
<evidence type="ECO:0000259" key="8">
    <source>
        <dbReference type="Pfam" id="PF24833"/>
    </source>
</evidence>
<dbReference type="SUPFAM" id="SSF161008">
    <property type="entry name" value="Viral glycoprotein ectodomain-like"/>
    <property type="match status" value="1"/>
</dbReference>
<organism evidence="9">
    <name type="scientific">Qingyang Rhabd tick virus 1</name>
    <dbReference type="NCBI Taxonomy" id="2972324"/>
    <lineage>
        <taxon>Viruses</taxon>
        <taxon>Riboviria</taxon>
        <taxon>Orthornavirae</taxon>
        <taxon>Negarnaviricota</taxon>
        <taxon>Haploviricotina</taxon>
        <taxon>Monjiviricetes</taxon>
        <taxon>Mononegavirales</taxon>
        <taxon>Rhabdoviridae</taxon>
    </lineage>
</organism>
<evidence type="ECO:0000256" key="1">
    <source>
        <dbReference type="ARBA" id="ARBA00004182"/>
    </source>
</evidence>
<sequence length="510" mass="56739">MSFGVVLLLLLCSGSTTQDEDLVSAPYYFPESAPAQWHPVPLSSVTCPPHHFRPSGNAHRVKIKSPYRTHLSNATIDGAVCYTATFSVKCSVNFVGWRTLEYYMEPRQSDLTECKSWVGKLLNGEDIPPATFPAPNCVWWSENWSTESHTYVSRHAVLQDPYSETLADPLFPGGKCSSQTCPLIHKGGFWIQTSGFSSLCSNWEEITGFLGTFGNVTVVSPEVGPSRILTGGCRMNYCGREGVRTSQGEFLSIEESPGYTLIHTVMKVCSPGQIVKTGSKRPFAAWLEYSVAEEEERLECLAHLSLSLATNKVSPELLGALAPYHSGPGLSYRVNDGILEVAKVTYVPIYEASKINDRSVVGYSTGGQPVLWTDWVKWGNRTSGPGGTYHSPRGRVIIPHFEKRRLEYDREIHAFSELKEVPHPHVKIYSNLSDLLTSVSHPSGHAEDGWSKISRWFQSMWGSFTWSLVAAILCLLLGVWALKKGLPLICKKRRQPRTWGDIEMVSWETS</sequence>
<dbReference type="EMBL" id="ON746522">
    <property type="protein sequence ID" value="UYL95562.1"/>
    <property type="molecule type" value="Viral_cRNA"/>
</dbReference>
<dbReference type="GO" id="GO:0019031">
    <property type="term" value="C:viral envelope"/>
    <property type="evidence" value="ECO:0007669"/>
    <property type="project" value="InterPro"/>
</dbReference>
<protein>
    <submittedName>
        <fullName evidence="9">Glycoprotein</fullName>
    </submittedName>
</protein>
<dbReference type="InterPro" id="IPR001903">
    <property type="entry name" value="Rhabdo_glycop_FD"/>
</dbReference>
<keyword evidence="6" id="KW-1133">Transmembrane helix</keyword>
<feature type="domain" description="Spike glycoprotein fusion" evidence="7">
    <location>
        <begin position="76"/>
        <end position="176"/>
    </location>
</feature>
<evidence type="ECO:0000313" key="9">
    <source>
        <dbReference type="EMBL" id="UYL95562.1"/>
    </source>
</evidence>
<evidence type="ECO:0000259" key="7">
    <source>
        <dbReference type="Pfam" id="PF00974"/>
    </source>
</evidence>
<dbReference type="Gene3D" id="2.30.30.640">
    <property type="match status" value="1"/>
</dbReference>
<comment type="subcellular location">
    <subcellularLocation>
        <location evidence="1">Virion membrane</location>
    </subcellularLocation>
</comment>
<dbReference type="GO" id="GO:0055036">
    <property type="term" value="C:virion membrane"/>
    <property type="evidence" value="ECO:0007669"/>
    <property type="project" value="UniProtKB-SubCell"/>
</dbReference>
<evidence type="ECO:0000256" key="6">
    <source>
        <dbReference type="SAM" id="Phobius"/>
    </source>
</evidence>
<keyword evidence="4 6" id="KW-0472">Membrane</keyword>
<keyword evidence="5" id="KW-0325">Glycoprotein</keyword>
<dbReference type="Gene3D" id="2.30.29.130">
    <property type="match status" value="1"/>
</dbReference>
<keyword evidence="3" id="KW-0946">Virion</keyword>
<evidence type="ECO:0000256" key="2">
    <source>
        <dbReference type="ARBA" id="ARBA00022729"/>
    </source>
</evidence>